<evidence type="ECO:0000256" key="4">
    <source>
        <dbReference type="ARBA" id="ARBA00022475"/>
    </source>
</evidence>
<evidence type="ECO:0000256" key="9">
    <source>
        <dbReference type="SAM" id="Phobius"/>
    </source>
</evidence>
<evidence type="ECO:0000256" key="6">
    <source>
        <dbReference type="ARBA" id="ARBA00022989"/>
    </source>
</evidence>
<evidence type="ECO:0000256" key="5">
    <source>
        <dbReference type="ARBA" id="ARBA00022692"/>
    </source>
</evidence>
<feature type="transmembrane region" description="Helical" evidence="9">
    <location>
        <begin position="209"/>
        <end position="230"/>
    </location>
</feature>
<comment type="caution">
    <text evidence="10">The sequence shown here is derived from an EMBL/GenBank/DDBJ whole genome shotgun (WGS) entry which is preliminary data.</text>
</comment>
<dbReference type="Proteomes" id="UP000529783">
    <property type="component" value="Unassembled WGS sequence"/>
</dbReference>
<keyword evidence="3 8" id="KW-0813">Transport</keyword>
<dbReference type="PROSITE" id="PS00221">
    <property type="entry name" value="MIP"/>
    <property type="match status" value="1"/>
</dbReference>
<feature type="transmembrane region" description="Helical" evidence="9">
    <location>
        <begin position="38"/>
        <end position="58"/>
    </location>
</feature>
<proteinExistence type="inferred from homology"/>
<dbReference type="RefSeq" id="WP_179841933.1">
    <property type="nucleotide sequence ID" value="NZ_JACCBA010000001.1"/>
</dbReference>
<keyword evidence="11" id="KW-1185">Reference proteome</keyword>
<evidence type="ECO:0000256" key="7">
    <source>
        <dbReference type="ARBA" id="ARBA00023136"/>
    </source>
</evidence>
<dbReference type="PANTHER" id="PTHR19139">
    <property type="entry name" value="AQUAPORIN TRANSPORTER"/>
    <property type="match status" value="1"/>
</dbReference>
<feature type="transmembrane region" description="Helical" evidence="9">
    <location>
        <begin position="12"/>
        <end position="32"/>
    </location>
</feature>
<feature type="transmembrane region" description="Helical" evidence="9">
    <location>
        <begin position="166"/>
        <end position="189"/>
    </location>
</feature>
<evidence type="ECO:0000256" key="3">
    <source>
        <dbReference type="ARBA" id="ARBA00022448"/>
    </source>
</evidence>
<evidence type="ECO:0000256" key="2">
    <source>
        <dbReference type="ARBA" id="ARBA00006175"/>
    </source>
</evidence>
<dbReference type="InterPro" id="IPR000425">
    <property type="entry name" value="MIP"/>
</dbReference>
<dbReference type="GO" id="GO:0005886">
    <property type="term" value="C:plasma membrane"/>
    <property type="evidence" value="ECO:0007669"/>
    <property type="project" value="UniProtKB-SubCell"/>
</dbReference>
<dbReference type="InterPro" id="IPR023271">
    <property type="entry name" value="Aquaporin-like"/>
</dbReference>
<feature type="transmembrane region" description="Helical" evidence="9">
    <location>
        <begin position="86"/>
        <end position="107"/>
    </location>
</feature>
<accession>A0A7Y9EBD4</accession>
<name>A0A7Y9EBD4_9ACTN</name>
<feature type="transmembrane region" description="Helical" evidence="9">
    <location>
        <begin position="135"/>
        <end position="154"/>
    </location>
</feature>
<comment type="similarity">
    <text evidence="2 8">Belongs to the MIP/aquaporin (TC 1.A.8) family.</text>
</comment>
<dbReference type="EMBL" id="JACCBA010000001">
    <property type="protein sequence ID" value="NYD44341.1"/>
    <property type="molecule type" value="Genomic_DNA"/>
</dbReference>
<dbReference type="InterPro" id="IPR034294">
    <property type="entry name" value="Aquaporin_transptr"/>
</dbReference>
<dbReference type="AlphaFoldDB" id="A0A7Y9EBD4"/>
<dbReference type="Gene3D" id="1.20.1080.10">
    <property type="entry name" value="Glycerol uptake facilitator protein"/>
    <property type="match status" value="1"/>
</dbReference>
<dbReference type="GO" id="GO:0015250">
    <property type="term" value="F:water channel activity"/>
    <property type="evidence" value="ECO:0007669"/>
    <property type="project" value="TreeGrafter"/>
</dbReference>
<sequence length="248" mass="25141">MFRRIAAELVGTLLLVYFAVGVATLSFGFGVAGRSLSAGVVATALAFGLVLLVLVYAIGPISGCHINPAVTLGVLLARRIPPIDAVGYWLAQFAGGILGALLLWATFSGSPLYSRSVTGLGADGWGDASLIRVDMGGAFLTEVVLTALFVFIVLSMTSTAAIPSVAGVGIGLALTTVHLIGIPITGTSVNPARSLGPAVVLGGTALSQVWLFIVAPLVGAVVAAALHSFVGPPEKETPLPPVEDDETP</sequence>
<dbReference type="InterPro" id="IPR022357">
    <property type="entry name" value="MIP_CS"/>
</dbReference>
<evidence type="ECO:0000256" key="8">
    <source>
        <dbReference type="RuleBase" id="RU000477"/>
    </source>
</evidence>
<comment type="subcellular location">
    <subcellularLocation>
        <location evidence="1">Cell membrane</location>
        <topology evidence="1">Multi-pass membrane protein</topology>
    </subcellularLocation>
</comment>
<keyword evidence="7 9" id="KW-0472">Membrane</keyword>
<keyword evidence="6 9" id="KW-1133">Transmembrane helix</keyword>
<protein>
    <submittedName>
        <fullName evidence="10">Aquaporin Z</fullName>
    </submittedName>
</protein>
<keyword evidence="4" id="KW-1003">Cell membrane</keyword>
<dbReference type="SUPFAM" id="SSF81338">
    <property type="entry name" value="Aquaporin-like"/>
    <property type="match status" value="1"/>
</dbReference>
<dbReference type="PRINTS" id="PR00783">
    <property type="entry name" value="MINTRINSICP"/>
</dbReference>
<dbReference type="Pfam" id="PF00230">
    <property type="entry name" value="MIP"/>
    <property type="match status" value="1"/>
</dbReference>
<reference evidence="10 11" key="1">
    <citation type="submission" date="2020-07" db="EMBL/GenBank/DDBJ databases">
        <title>Sequencing the genomes of 1000 actinobacteria strains.</title>
        <authorList>
            <person name="Klenk H.-P."/>
        </authorList>
    </citation>
    <scope>NUCLEOTIDE SEQUENCE [LARGE SCALE GENOMIC DNA]</scope>
    <source>
        <strain evidence="10 11">DSM 40398</strain>
    </source>
</reference>
<evidence type="ECO:0000313" key="10">
    <source>
        <dbReference type="EMBL" id="NYD44341.1"/>
    </source>
</evidence>
<keyword evidence="5 8" id="KW-0812">Transmembrane</keyword>
<dbReference type="PANTHER" id="PTHR19139:SF199">
    <property type="entry name" value="MIP17260P"/>
    <property type="match status" value="1"/>
</dbReference>
<organism evidence="10 11">
    <name type="scientific">Actinomadura luteofluorescens</name>
    <dbReference type="NCBI Taxonomy" id="46163"/>
    <lineage>
        <taxon>Bacteria</taxon>
        <taxon>Bacillati</taxon>
        <taxon>Actinomycetota</taxon>
        <taxon>Actinomycetes</taxon>
        <taxon>Streptosporangiales</taxon>
        <taxon>Thermomonosporaceae</taxon>
        <taxon>Actinomadura</taxon>
    </lineage>
</organism>
<gene>
    <name evidence="10" type="ORF">BJY14_000324</name>
</gene>
<evidence type="ECO:0000256" key="1">
    <source>
        <dbReference type="ARBA" id="ARBA00004651"/>
    </source>
</evidence>
<evidence type="ECO:0000313" key="11">
    <source>
        <dbReference type="Proteomes" id="UP000529783"/>
    </source>
</evidence>